<dbReference type="AlphaFoldDB" id="A0A1Q8QLY8"/>
<evidence type="ECO:0000313" key="1">
    <source>
        <dbReference type="EMBL" id="OLN28349.1"/>
    </source>
</evidence>
<gene>
    <name evidence="1" type="ORF">DSOL_4124</name>
</gene>
<evidence type="ECO:0000313" key="2">
    <source>
        <dbReference type="Proteomes" id="UP000186102"/>
    </source>
</evidence>
<reference evidence="1 2" key="1">
    <citation type="submission" date="2016-09" db="EMBL/GenBank/DDBJ databases">
        <title>Complete genome of Desulfosporosinus sp. OL.</title>
        <authorList>
            <person name="Mardanov A."/>
            <person name="Beletsky A."/>
            <person name="Panova A."/>
            <person name="Karnachuk O."/>
            <person name="Ravin N."/>
        </authorList>
    </citation>
    <scope>NUCLEOTIDE SEQUENCE [LARGE SCALE GENOMIC DNA]</scope>
    <source>
        <strain evidence="1 2">OL</strain>
    </source>
</reference>
<name>A0A1Q8QLY8_9FIRM</name>
<sequence length="41" mass="4672">MAKQFQRLVNPTNEVADKSAFILDDTTHAKTGRRIEQITKV</sequence>
<dbReference type="STRING" id="1888891.DSOL_4124"/>
<dbReference type="Proteomes" id="UP000186102">
    <property type="component" value="Unassembled WGS sequence"/>
</dbReference>
<comment type="caution">
    <text evidence="1">The sequence shown here is derived from an EMBL/GenBank/DDBJ whole genome shotgun (WGS) entry which is preliminary data.</text>
</comment>
<protein>
    <submittedName>
        <fullName evidence="1">Uncharacterized protein</fullName>
    </submittedName>
</protein>
<accession>A0A1Q8QLY8</accession>
<organism evidence="1 2">
    <name type="scientific">Desulfosporosinus metallidurans</name>
    <dbReference type="NCBI Taxonomy" id="1888891"/>
    <lineage>
        <taxon>Bacteria</taxon>
        <taxon>Bacillati</taxon>
        <taxon>Bacillota</taxon>
        <taxon>Clostridia</taxon>
        <taxon>Eubacteriales</taxon>
        <taxon>Desulfitobacteriaceae</taxon>
        <taxon>Desulfosporosinus</taxon>
    </lineage>
</organism>
<dbReference type="EMBL" id="MLBF01000044">
    <property type="protein sequence ID" value="OLN28349.1"/>
    <property type="molecule type" value="Genomic_DNA"/>
</dbReference>
<keyword evidence="2" id="KW-1185">Reference proteome</keyword>
<proteinExistence type="predicted"/>